<dbReference type="InterPro" id="IPR008949">
    <property type="entry name" value="Isoprenoid_synthase_dom_sf"/>
</dbReference>
<evidence type="ECO:0000256" key="6">
    <source>
        <dbReference type="ARBA" id="ARBA00022723"/>
    </source>
</evidence>
<keyword evidence="6" id="KW-0479">Metal-binding</keyword>
<comment type="cofactor">
    <cofactor evidence="1">
        <name>Mg(2+)</name>
        <dbReference type="ChEBI" id="CHEBI:18420"/>
    </cofactor>
</comment>
<dbReference type="EC" id="2.5.1.10" evidence="3"/>
<dbReference type="SFLD" id="SFLDS00005">
    <property type="entry name" value="Isoprenoid_Synthase_Type_I"/>
    <property type="match status" value="1"/>
</dbReference>
<gene>
    <name evidence="13" type="ORF">HIJ39_02080</name>
</gene>
<dbReference type="Proteomes" id="UP000533476">
    <property type="component" value="Unassembled WGS sequence"/>
</dbReference>
<evidence type="ECO:0000256" key="4">
    <source>
        <dbReference type="ARBA" id="ARBA00015100"/>
    </source>
</evidence>
<dbReference type="InterPro" id="IPR053378">
    <property type="entry name" value="Prenyl_diphosphate_synthase"/>
</dbReference>
<comment type="catalytic activity">
    <reaction evidence="11">
        <text>isopentenyl diphosphate + (2E)-geranyl diphosphate = (2E,6E)-farnesyl diphosphate + diphosphate</text>
        <dbReference type="Rhea" id="RHEA:19361"/>
        <dbReference type="ChEBI" id="CHEBI:33019"/>
        <dbReference type="ChEBI" id="CHEBI:58057"/>
        <dbReference type="ChEBI" id="CHEBI:128769"/>
        <dbReference type="ChEBI" id="CHEBI:175763"/>
        <dbReference type="EC" id="2.5.1.10"/>
    </reaction>
</comment>
<dbReference type="GO" id="GO:0005737">
    <property type="term" value="C:cytoplasm"/>
    <property type="evidence" value="ECO:0007669"/>
    <property type="project" value="UniProtKB-ARBA"/>
</dbReference>
<dbReference type="CDD" id="cd00685">
    <property type="entry name" value="Trans_IPPS_HT"/>
    <property type="match status" value="1"/>
</dbReference>
<evidence type="ECO:0000256" key="10">
    <source>
        <dbReference type="ARBA" id="ARBA00032873"/>
    </source>
</evidence>
<comment type="similarity">
    <text evidence="2 12">Belongs to the FPP/GGPP synthase family.</text>
</comment>
<dbReference type="InterPro" id="IPR033749">
    <property type="entry name" value="Polyprenyl_synt_CS"/>
</dbReference>
<dbReference type="GO" id="GO:0046872">
    <property type="term" value="F:metal ion binding"/>
    <property type="evidence" value="ECO:0007669"/>
    <property type="project" value="UniProtKB-KW"/>
</dbReference>
<evidence type="ECO:0000256" key="8">
    <source>
        <dbReference type="ARBA" id="ARBA00023229"/>
    </source>
</evidence>
<dbReference type="RefSeq" id="WP_169096188.1">
    <property type="nucleotide sequence ID" value="NZ_JABBVZ010000004.1"/>
</dbReference>
<evidence type="ECO:0000256" key="3">
    <source>
        <dbReference type="ARBA" id="ARBA00012439"/>
    </source>
</evidence>
<dbReference type="AlphaFoldDB" id="A0A7Y0L0R2"/>
<dbReference type="SUPFAM" id="SSF48576">
    <property type="entry name" value="Terpenoid synthases"/>
    <property type="match status" value="1"/>
</dbReference>
<sequence>MVAEQWLSDSRTVVDGWIRDDIAAMEALPGSVEEVMAYALTAGGKRLRPQLMLAAAEYVSVDWEALRPAVLAVEYLHTYSLIHDDLPAMDDDELRRGKPTAHIAFGEAQAILAGDALLTEAFFKMAALSPGFAPERVIRASRRLALAAGREGLVRGQVLDLAAEYQTVDVQQLERIHRLKTGALFSAALSLPAILAGDREAEELLSAFGEHFGLAFQMVDDMLNVIGDAQTLGKATGTDANRGKATYPRLMGLEAVRQLVDEHCRAALALVDPERGEHLAALLAFARDRSW</sequence>
<dbReference type="GO" id="GO:0016114">
    <property type="term" value="P:terpenoid biosynthetic process"/>
    <property type="evidence" value="ECO:0007669"/>
    <property type="project" value="UniProtKB-ARBA"/>
</dbReference>
<organism evidence="13 14">
    <name type="scientific">Sulfobacillus harzensis</name>
    <dbReference type="NCBI Taxonomy" id="2729629"/>
    <lineage>
        <taxon>Bacteria</taxon>
        <taxon>Bacillati</taxon>
        <taxon>Bacillota</taxon>
        <taxon>Clostridia</taxon>
        <taxon>Eubacteriales</taxon>
        <taxon>Clostridiales Family XVII. Incertae Sedis</taxon>
        <taxon>Sulfobacillus</taxon>
    </lineage>
</organism>
<dbReference type="FunFam" id="1.10.600.10:FF:000001">
    <property type="entry name" value="Geranylgeranyl diphosphate synthase"/>
    <property type="match status" value="1"/>
</dbReference>
<dbReference type="InterPro" id="IPR000092">
    <property type="entry name" value="Polyprenyl_synt"/>
</dbReference>
<dbReference type="SFLD" id="SFLDG01017">
    <property type="entry name" value="Polyprenyl_Transferase_Like"/>
    <property type="match status" value="1"/>
</dbReference>
<protein>
    <recommendedName>
        <fullName evidence="4">Farnesyl diphosphate synthase</fullName>
        <ecNumber evidence="3">2.5.1.10</ecNumber>
    </recommendedName>
    <alternativeName>
        <fullName evidence="10">(2E,6E)-farnesyl diphosphate synthase</fullName>
    </alternativeName>
    <alternativeName>
        <fullName evidence="9">Geranyltranstransferase</fullName>
    </alternativeName>
</protein>
<comment type="caution">
    <text evidence="13">The sequence shown here is derived from an EMBL/GenBank/DDBJ whole genome shotgun (WGS) entry which is preliminary data.</text>
</comment>
<keyword evidence="7" id="KW-0460">Magnesium</keyword>
<dbReference type="PROSITE" id="PS00723">
    <property type="entry name" value="POLYPRENYL_SYNTHASE_1"/>
    <property type="match status" value="1"/>
</dbReference>
<evidence type="ECO:0000256" key="7">
    <source>
        <dbReference type="ARBA" id="ARBA00022842"/>
    </source>
</evidence>
<evidence type="ECO:0000256" key="12">
    <source>
        <dbReference type="RuleBase" id="RU004466"/>
    </source>
</evidence>
<keyword evidence="5 12" id="KW-0808">Transferase</keyword>
<dbReference type="EMBL" id="JABBVZ010000004">
    <property type="protein sequence ID" value="NMP21147.1"/>
    <property type="molecule type" value="Genomic_DNA"/>
</dbReference>
<dbReference type="PANTHER" id="PTHR43281:SF1">
    <property type="entry name" value="FARNESYL DIPHOSPHATE SYNTHASE"/>
    <property type="match status" value="1"/>
</dbReference>
<dbReference type="GO" id="GO:0004337">
    <property type="term" value="F:(2E,6E)-farnesyl diphosphate synthase activity"/>
    <property type="evidence" value="ECO:0007669"/>
    <property type="project" value="UniProtKB-EC"/>
</dbReference>
<evidence type="ECO:0000313" key="14">
    <source>
        <dbReference type="Proteomes" id="UP000533476"/>
    </source>
</evidence>
<dbReference type="Gene3D" id="1.10.600.10">
    <property type="entry name" value="Farnesyl Diphosphate Synthase"/>
    <property type="match status" value="1"/>
</dbReference>
<evidence type="ECO:0000256" key="9">
    <source>
        <dbReference type="ARBA" id="ARBA00032380"/>
    </source>
</evidence>
<proteinExistence type="inferred from homology"/>
<dbReference type="PROSITE" id="PS00444">
    <property type="entry name" value="POLYPRENYL_SYNTHASE_2"/>
    <property type="match status" value="1"/>
</dbReference>
<dbReference type="PANTHER" id="PTHR43281">
    <property type="entry name" value="FARNESYL DIPHOSPHATE SYNTHASE"/>
    <property type="match status" value="1"/>
</dbReference>
<evidence type="ECO:0000256" key="5">
    <source>
        <dbReference type="ARBA" id="ARBA00022679"/>
    </source>
</evidence>
<dbReference type="NCBIfam" id="NF045485">
    <property type="entry name" value="FPPsyn"/>
    <property type="match status" value="1"/>
</dbReference>
<evidence type="ECO:0000256" key="2">
    <source>
        <dbReference type="ARBA" id="ARBA00006706"/>
    </source>
</evidence>
<keyword evidence="8" id="KW-0414">Isoprene biosynthesis</keyword>
<dbReference type="Pfam" id="PF00348">
    <property type="entry name" value="polyprenyl_synt"/>
    <property type="match status" value="1"/>
</dbReference>
<name>A0A7Y0L0R2_9FIRM</name>
<accession>A0A7Y0L0R2</accession>
<reference evidence="13 14" key="1">
    <citation type="submission" date="2020-04" db="EMBL/GenBank/DDBJ databases">
        <authorList>
            <person name="Zhang R."/>
            <person name="Schippers A."/>
        </authorList>
    </citation>
    <scope>NUCLEOTIDE SEQUENCE [LARGE SCALE GENOMIC DNA]</scope>
    <source>
        <strain evidence="13 14">DSM 109850</strain>
    </source>
</reference>
<keyword evidence="14" id="KW-1185">Reference proteome</keyword>
<evidence type="ECO:0000256" key="11">
    <source>
        <dbReference type="ARBA" id="ARBA00049399"/>
    </source>
</evidence>
<evidence type="ECO:0000313" key="13">
    <source>
        <dbReference type="EMBL" id="NMP21147.1"/>
    </source>
</evidence>
<evidence type="ECO:0000256" key="1">
    <source>
        <dbReference type="ARBA" id="ARBA00001946"/>
    </source>
</evidence>